<keyword evidence="6" id="KW-0961">Cell wall biogenesis/degradation</keyword>
<evidence type="ECO:0000313" key="8">
    <source>
        <dbReference type="EMBL" id="SLN76048.1"/>
    </source>
</evidence>
<dbReference type="SUPFAM" id="SSF55729">
    <property type="entry name" value="Acyl-CoA N-acyltransferases (Nat)"/>
    <property type="match status" value="2"/>
</dbReference>
<dbReference type="InterPro" id="IPR003447">
    <property type="entry name" value="FEMABX"/>
</dbReference>
<name>A0A1X7ACC2_9RHOB</name>
<dbReference type="Gene3D" id="3.40.630.30">
    <property type="match status" value="2"/>
</dbReference>
<dbReference type="Pfam" id="PF13480">
    <property type="entry name" value="Acetyltransf_6"/>
    <property type="match status" value="1"/>
</dbReference>
<dbReference type="GO" id="GO:0071555">
    <property type="term" value="P:cell wall organization"/>
    <property type="evidence" value="ECO:0007669"/>
    <property type="project" value="UniProtKB-KW"/>
</dbReference>
<dbReference type="RefSeq" id="WP_085824766.1">
    <property type="nucleotide sequence ID" value="NZ_FWFP01000017.1"/>
</dbReference>
<dbReference type="OrthoDB" id="9773932at2"/>
<dbReference type="PROSITE" id="PS51191">
    <property type="entry name" value="FEMABX"/>
    <property type="match status" value="1"/>
</dbReference>
<dbReference type="InterPro" id="IPR050644">
    <property type="entry name" value="PG_Glycine_Bridge_Synth"/>
</dbReference>
<evidence type="ECO:0000259" key="7">
    <source>
        <dbReference type="Pfam" id="PF13480"/>
    </source>
</evidence>
<evidence type="ECO:0000256" key="4">
    <source>
        <dbReference type="ARBA" id="ARBA00022984"/>
    </source>
</evidence>
<accession>A0A1X7ACC2</accession>
<keyword evidence="4" id="KW-0573">Peptidoglycan synthesis</keyword>
<organism evidence="8 9">
    <name type="scientific">Ruegeria meonggei</name>
    <dbReference type="NCBI Taxonomy" id="1446476"/>
    <lineage>
        <taxon>Bacteria</taxon>
        <taxon>Pseudomonadati</taxon>
        <taxon>Pseudomonadota</taxon>
        <taxon>Alphaproteobacteria</taxon>
        <taxon>Rhodobacterales</taxon>
        <taxon>Roseobacteraceae</taxon>
        <taxon>Ruegeria</taxon>
    </lineage>
</organism>
<keyword evidence="9" id="KW-1185">Reference proteome</keyword>
<gene>
    <name evidence="8" type="ORF">RUM8411_04329</name>
</gene>
<dbReference type="PANTHER" id="PTHR36174:SF1">
    <property type="entry name" value="LIPID II:GLYCINE GLYCYLTRANSFERASE"/>
    <property type="match status" value="1"/>
</dbReference>
<feature type="domain" description="BioF2-like acetyltransferase" evidence="7">
    <location>
        <begin position="160"/>
        <end position="292"/>
    </location>
</feature>
<keyword evidence="2" id="KW-0808">Transferase</keyword>
<dbReference type="PANTHER" id="PTHR36174">
    <property type="entry name" value="LIPID II:GLYCINE GLYCYLTRANSFERASE"/>
    <property type="match status" value="1"/>
</dbReference>
<evidence type="ECO:0000256" key="2">
    <source>
        <dbReference type="ARBA" id="ARBA00022679"/>
    </source>
</evidence>
<protein>
    <submittedName>
        <fullName evidence="8">FemAB family protein</fullName>
    </submittedName>
</protein>
<evidence type="ECO:0000256" key="6">
    <source>
        <dbReference type="ARBA" id="ARBA00023316"/>
    </source>
</evidence>
<proteinExistence type="inferred from homology"/>
<evidence type="ECO:0000313" key="9">
    <source>
        <dbReference type="Proteomes" id="UP000193778"/>
    </source>
</evidence>
<evidence type="ECO:0000256" key="3">
    <source>
        <dbReference type="ARBA" id="ARBA00022960"/>
    </source>
</evidence>
<dbReference type="InterPro" id="IPR016181">
    <property type="entry name" value="Acyl_CoA_acyltransferase"/>
</dbReference>
<comment type="similarity">
    <text evidence="1">Belongs to the FemABX family.</text>
</comment>
<evidence type="ECO:0000256" key="1">
    <source>
        <dbReference type="ARBA" id="ARBA00009943"/>
    </source>
</evidence>
<evidence type="ECO:0000256" key="5">
    <source>
        <dbReference type="ARBA" id="ARBA00023315"/>
    </source>
</evidence>
<dbReference type="AlphaFoldDB" id="A0A1X7ACC2"/>
<dbReference type="InterPro" id="IPR038740">
    <property type="entry name" value="BioF2-like_GNAT_dom"/>
</dbReference>
<dbReference type="GO" id="GO:0008360">
    <property type="term" value="P:regulation of cell shape"/>
    <property type="evidence" value="ECO:0007669"/>
    <property type="project" value="UniProtKB-KW"/>
</dbReference>
<dbReference type="GO" id="GO:0016755">
    <property type="term" value="F:aminoacyltransferase activity"/>
    <property type="evidence" value="ECO:0007669"/>
    <property type="project" value="InterPro"/>
</dbReference>
<reference evidence="9" key="1">
    <citation type="submission" date="2017-03" db="EMBL/GenBank/DDBJ databases">
        <authorList>
            <person name="Rodrigo-Torres L."/>
            <person name="Arahal R.D."/>
            <person name="Lucena T."/>
        </authorList>
    </citation>
    <scope>NUCLEOTIDE SEQUENCE [LARGE SCALE GENOMIC DNA]</scope>
    <source>
        <strain evidence="9">CECT 8411</strain>
    </source>
</reference>
<keyword evidence="3" id="KW-0133">Cell shape</keyword>
<dbReference type="GO" id="GO:0009252">
    <property type="term" value="P:peptidoglycan biosynthetic process"/>
    <property type="evidence" value="ECO:0007669"/>
    <property type="project" value="UniProtKB-KW"/>
</dbReference>
<keyword evidence="5" id="KW-0012">Acyltransferase</keyword>
<dbReference type="Proteomes" id="UP000193778">
    <property type="component" value="Unassembled WGS sequence"/>
</dbReference>
<sequence length="363" mass="40850">MDIECYDDLTGEQIHEWREFVAGCQHQHPRQDPRFADVERALGGTVVFVIARRQGQICAVGLFSLYRSKLVVGRYSVALALSGPICDDAETLAEFVVAVSDHPRFAKVDAIKVTPYWLDDEADLLHQQFTGAGLAITDPTPHRDTGLIDLNRPVEELRSSFSRSARRNLRNIEASDVEIRHETSPDEIGVFFDCLNALVIKPNNLTPVTRPEYEAGFRNVYNDPEAGALFTAYYKDTFLGGFLLYRSRITAYARRFVADPAAASLIGNQRIAPLLWLRGMKWAIEQGCTNLDVEGYLPDIDRSHPDFAVLEYKTYFRPRHVRRAAEHTLVNHLLFHQANVAPTQLKRAVRRGLGAAQSITRAG</sequence>
<dbReference type="EMBL" id="FWFP01000017">
    <property type="protein sequence ID" value="SLN76048.1"/>
    <property type="molecule type" value="Genomic_DNA"/>
</dbReference>